<feature type="transmembrane region" description="Helical" evidence="1">
    <location>
        <begin position="6"/>
        <end position="28"/>
    </location>
</feature>
<evidence type="ECO:0000313" key="3">
    <source>
        <dbReference type="WBParaSite" id="Pan_g10010.t1"/>
    </source>
</evidence>
<proteinExistence type="predicted"/>
<keyword evidence="1" id="KW-0472">Membrane</keyword>
<keyword evidence="1" id="KW-1133">Transmembrane helix</keyword>
<keyword evidence="1" id="KW-0812">Transmembrane</keyword>
<dbReference type="WBParaSite" id="Pan_g10010.t1">
    <property type="protein sequence ID" value="Pan_g10010.t1"/>
    <property type="gene ID" value="Pan_g10010"/>
</dbReference>
<dbReference type="AlphaFoldDB" id="A0A7E4UL29"/>
<dbReference type="Proteomes" id="UP000492821">
    <property type="component" value="Unassembled WGS sequence"/>
</dbReference>
<sequence length="75" mass="8274">MVARAINHWFIQYVVVISLAGSAVSMTITSRDGWLVPRNVVPAFPASKCLPFLQGPTWASVSVRYLVYIGNMMST</sequence>
<protein>
    <submittedName>
        <fullName evidence="3">7TM_GPCR_Srx domain-containing protein</fullName>
    </submittedName>
</protein>
<name>A0A7E4UL29_PANRE</name>
<reference evidence="2" key="1">
    <citation type="journal article" date="2013" name="Genetics">
        <title>The draft genome and transcriptome of Panagrellus redivivus are shaped by the harsh demands of a free-living lifestyle.</title>
        <authorList>
            <person name="Srinivasan J."/>
            <person name="Dillman A.R."/>
            <person name="Macchietto M.G."/>
            <person name="Heikkinen L."/>
            <person name="Lakso M."/>
            <person name="Fracchia K.M."/>
            <person name="Antoshechkin I."/>
            <person name="Mortazavi A."/>
            <person name="Wong G."/>
            <person name="Sternberg P.W."/>
        </authorList>
    </citation>
    <scope>NUCLEOTIDE SEQUENCE [LARGE SCALE GENOMIC DNA]</scope>
    <source>
        <strain evidence="2">MT8872</strain>
    </source>
</reference>
<accession>A0A7E4UL29</accession>
<evidence type="ECO:0000256" key="1">
    <source>
        <dbReference type="SAM" id="Phobius"/>
    </source>
</evidence>
<reference evidence="3" key="2">
    <citation type="submission" date="2020-10" db="UniProtKB">
        <authorList>
            <consortium name="WormBaseParasite"/>
        </authorList>
    </citation>
    <scope>IDENTIFICATION</scope>
</reference>
<evidence type="ECO:0000313" key="2">
    <source>
        <dbReference type="Proteomes" id="UP000492821"/>
    </source>
</evidence>
<organism evidence="2 3">
    <name type="scientific">Panagrellus redivivus</name>
    <name type="common">Microworm</name>
    <dbReference type="NCBI Taxonomy" id="6233"/>
    <lineage>
        <taxon>Eukaryota</taxon>
        <taxon>Metazoa</taxon>
        <taxon>Ecdysozoa</taxon>
        <taxon>Nematoda</taxon>
        <taxon>Chromadorea</taxon>
        <taxon>Rhabditida</taxon>
        <taxon>Tylenchina</taxon>
        <taxon>Panagrolaimomorpha</taxon>
        <taxon>Panagrolaimoidea</taxon>
        <taxon>Panagrolaimidae</taxon>
        <taxon>Panagrellus</taxon>
    </lineage>
</organism>
<keyword evidence="2" id="KW-1185">Reference proteome</keyword>